<comment type="caution">
    <text evidence="8">The sequence shown here is derived from an EMBL/GenBank/DDBJ whole genome shotgun (WGS) entry which is preliminary data.</text>
</comment>
<dbReference type="SMART" id="SM00829">
    <property type="entry name" value="PKS_ER"/>
    <property type="match status" value="1"/>
</dbReference>
<evidence type="ECO:0000256" key="6">
    <source>
        <dbReference type="RuleBase" id="RU361277"/>
    </source>
</evidence>
<accession>A0A3S3QIY8</accession>
<keyword evidence="4 6" id="KW-0862">Zinc</keyword>
<dbReference type="FunFam" id="3.90.180.10:FF:000004">
    <property type="entry name" value="probable cinnamyl alcohol dehydrogenase"/>
    <property type="match status" value="1"/>
</dbReference>
<dbReference type="FunFam" id="3.90.180.10:FF:000100">
    <property type="entry name" value="Putative cinnamyl alcohol dehydrogenase 6"/>
    <property type="match status" value="1"/>
</dbReference>
<evidence type="ECO:0000256" key="4">
    <source>
        <dbReference type="ARBA" id="ARBA00022833"/>
    </source>
</evidence>
<comment type="cofactor">
    <cofactor evidence="1 6">
        <name>Zn(2+)</name>
        <dbReference type="ChEBI" id="CHEBI:29105"/>
    </cofactor>
</comment>
<keyword evidence="5" id="KW-0560">Oxidoreductase</keyword>
<dbReference type="Pfam" id="PF00107">
    <property type="entry name" value="ADH_zinc_N"/>
    <property type="match status" value="1"/>
</dbReference>
<dbReference type="InterPro" id="IPR013149">
    <property type="entry name" value="ADH-like_C"/>
</dbReference>
<sequence>MSKSPEEEHPQKAFGWAARDASGILSPFNFSRRANEDDDVTVKILYCGICHGDLHYVKNEFGHSSYPLVPGHEITGIVTAVGPKVEKFKVGDHAGVAPLVRSCRACNNCNQGLENYCPGAVSAFNAIDHDGTRTYGGYSDIIVVNQHYVIRFPNSLPLDKGTPLLCAGITVYSPMKYYGLCGPGTRLGVVGLGGLGHVAVKFAKAFGMKVTVISTSPSKGKEAIERLGADSFLVSSDSEQMKAAMGTLDGILDTVSAFHPISPLIDLLTTNGKLILLGAPEKPLELSVFPLLMGRKLVGGSGIGGMREIQEMMDFAGAHNISADTEIIPMDYVNTALDRLARGDVRYRFVIDVGTTLTT</sequence>
<dbReference type="STRING" id="337451.A0A3S3QIY8"/>
<evidence type="ECO:0000256" key="2">
    <source>
        <dbReference type="ARBA" id="ARBA00008072"/>
    </source>
</evidence>
<organism evidence="8 9">
    <name type="scientific">Cinnamomum micranthum f. kanehirae</name>
    <dbReference type="NCBI Taxonomy" id="337451"/>
    <lineage>
        <taxon>Eukaryota</taxon>
        <taxon>Viridiplantae</taxon>
        <taxon>Streptophyta</taxon>
        <taxon>Embryophyta</taxon>
        <taxon>Tracheophyta</taxon>
        <taxon>Spermatophyta</taxon>
        <taxon>Magnoliopsida</taxon>
        <taxon>Magnoliidae</taxon>
        <taxon>Laurales</taxon>
        <taxon>Lauraceae</taxon>
        <taxon>Cinnamomum</taxon>
    </lineage>
</organism>
<evidence type="ECO:0000256" key="3">
    <source>
        <dbReference type="ARBA" id="ARBA00022723"/>
    </source>
</evidence>
<reference evidence="8 9" key="1">
    <citation type="journal article" date="2019" name="Nat. Plants">
        <title>Stout camphor tree genome fills gaps in understanding of flowering plant genome evolution.</title>
        <authorList>
            <person name="Chaw S.M."/>
            <person name="Liu Y.C."/>
            <person name="Wu Y.W."/>
            <person name="Wang H.Y."/>
            <person name="Lin C.I."/>
            <person name="Wu C.S."/>
            <person name="Ke H.M."/>
            <person name="Chang L.Y."/>
            <person name="Hsu C.Y."/>
            <person name="Yang H.T."/>
            <person name="Sudianto E."/>
            <person name="Hsu M.H."/>
            <person name="Wu K.P."/>
            <person name="Wang L.N."/>
            <person name="Leebens-Mack J.H."/>
            <person name="Tsai I.J."/>
        </authorList>
    </citation>
    <scope>NUCLEOTIDE SEQUENCE [LARGE SCALE GENOMIC DNA]</scope>
    <source>
        <strain evidence="9">cv. Chaw 1501</strain>
        <tissue evidence="8">Young leaves</tissue>
    </source>
</reference>
<keyword evidence="3 6" id="KW-0479">Metal-binding</keyword>
<evidence type="ECO:0000256" key="5">
    <source>
        <dbReference type="ARBA" id="ARBA00023002"/>
    </source>
</evidence>
<dbReference type="Gene3D" id="3.40.50.720">
    <property type="entry name" value="NAD(P)-binding Rossmann-like Domain"/>
    <property type="match status" value="1"/>
</dbReference>
<dbReference type="FunFam" id="3.40.50.720:FF:000022">
    <property type="entry name" value="Cinnamyl alcohol dehydrogenase"/>
    <property type="match status" value="1"/>
</dbReference>
<dbReference type="Pfam" id="PF08240">
    <property type="entry name" value="ADH_N"/>
    <property type="match status" value="1"/>
</dbReference>
<dbReference type="PROSITE" id="PS00059">
    <property type="entry name" value="ADH_ZINC"/>
    <property type="match status" value="1"/>
</dbReference>
<feature type="domain" description="Enoyl reductase (ER)" evidence="7">
    <location>
        <begin position="23"/>
        <end position="351"/>
    </location>
</feature>
<dbReference type="OrthoDB" id="1879366at2759"/>
<dbReference type="InterPro" id="IPR013154">
    <property type="entry name" value="ADH-like_N"/>
</dbReference>
<dbReference type="InterPro" id="IPR020843">
    <property type="entry name" value="ER"/>
</dbReference>
<keyword evidence="9" id="KW-1185">Reference proteome</keyword>
<dbReference type="AlphaFoldDB" id="A0A3S3QIY8"/>
<evidence type="ECO:0000256" key="1">
    <source>
        <dbReference type="ARBA" id="ARBA00001947"/>
    </source>
</evidence>
<dbReference type="Gene3D" id="3.90.180.10">
    <property type="entry name" value="Medium-chain alcohol dehydrogenases, catalytic domain"/>
    <property type="match status" value="1"/>
</dbReference>
<protein>
    <submittedName>
        <fullName evidence="8">Alcohol dehydrogenase superfamily</fullName>
    </submittedName>
</protein>
<dbReference type="PANTHER" id="PTHR42683">
    <property type="entry name" value="ALDEHYDE REDUCTASE"/>
    <property type="match status" value="1"/>
</dbReference>
<evidence type="ECO:0000313" key="9">
    <source>
        <dbReference type="Proteomes" id="UP000283530"/>
    </source>
</evidence>
<dbReference type="EMBL" id="QPKB01000005">
    <property type="protein sequence ID" value="RWR85818.1"/>
    <property type="molecule type" value="Genomic_DNA"/>
</dbReference>
<evidence type="ECO:0000313" key="8">
    <source>
        <dbReference type="EMBL" id="RWR85818.1"/>
    </source>
</evidence>
<dbReference type="InterPro" id="IPR011032">
    <property type="entry name" value="GroES-like_sf"/>
</dbReference>
<dbReference type="Proteomes" id="UP000283530">
    <property type="component" value="Unassembled WGS sequence"/>
</dbReference>
<dbReference type="CDD" id="cd05283">
    <property type="entry name" value="CAD1"/>
    <property type="match status" value="1"/>
</dbReference>
<dbReference type="GO" id="GO:0016616">
    <property type="term" value="F:oxidoreductase activity, acting on the CH-OH group of donors, NAD or NADP as acceptor"/>
    <property type="evidence" value="ECO:0007669"/>
    <property type="project" value="InterPro"/>
</dbReference>
<dbReference type="GO" id="GO:0008270">
    <property type="term" value="F:zinc ion binding"/>
    <property type="evidence" value="ECO:0007669"/>
    <property type="project" value="InterPro"/>
</dbReference>
<comment type="similarity">
    <text evidence="2 6">Belongs to the zinc-containing alcohol dehydrogenase family.</text>
</comment>
<evidence type="ECO:0000259" key="7">
    <source>
        <dbReference type="SMART" id="SM00829"/>
    </source>
</evidence>
<dbReference type="InterPro" id="IPR047109">
    <property type="entry name" value="CAD-like"/>
</dbReference>
<proteinExistence type="inferred from homology"/>
<gene>
    <name evidence="8" type="ORF">CKAN_01469200</name>
</gene>
<dbReference type="InterPro" id="IPR002328">
    <property type="entry name" value="ADH_Zn_CS"/>
</dbReference>
<name>A0A3S3QIY8_9MAGN</name>
<dbReference type="InterPro" id="IPR036291">
    <property type="entry name" value="NAD(P)-bd_dom_sf"/>
</dbReference>
<dbReference type="GO" id="GO:0009809">
    <property type="term" value="P:lignin biosynthetic process"/>
    <property type="evidence" value="ECO:0007669"/>
    <property type="project" value="UniProtKB-ARBA"/>
</dbReference>
<dbReference type="SUPFAM" id="SSF50129">
    <property type="entry name" value="GroES-like"/>
    <property type="match status" value="1"/>
</dbReference>
<dbReference type="SUPFAM" id="SSF51735">
    <property type="entry name" value="NAD(P)-binding Rossmann-fold domains"/>
    <property type="match status" value="1"/>
</dbReference>